<dbReference type="Proteomes" id="UP000790787">
    <property type="component" value="Chromosome 18"/>
</dbReference>
<reference evidence="2" key="2">
    <citation type="submission" date="2025-08" db="UniProtKB">
        <authorList>
            <consortium name="RefSeq"/>
        </authorList>
    </citation>
    <scope>IDENTIFICATION</scope>
    <source>
        <tissue evidence="2">Leaf</tissue>
    </source>
</reference>
<dbReference type="PaxDb" id="4097-A0A1S3XG14"/>
<name>A0A1S3XG14_TOBAC</name>
<dbReference type="OrthoDB" id="1910345at2759"/>
<protein>
    <submittedName>
        <fullName evidence="2">Uncharacterized protein LOC107764700</fullName>
    </submittedName>
    <submittedName>
        <fullName evidence="2">Uncharacterized protein isoform X1</fullName>
    </submittedName>
</protein>
<dbReference type="RefSeq" id="XP_016438788.1">
    <property type="nucleotide sequence ID" value="XM_016583302.2"/>
</dbReference>
<gene>
    <name evidence="2" type="primary">LOC107764700</name>
</gene>
<accession>A0A1S3XG14</accession>
<organism evidence="1 2">
    <name type="scientific">Nicotiana tabacum</name>
    <name type="common">Common tobacco</name>
    <dbReference type="NCBI Taxonomy" id="4097"/>
    <lineage>
        <taxon>Eukaryota</taxon>
        <taxon>Viridiplantae</taxon>
        <taxon>Streptophyta</taxon>
        <taxon>Embryophyta</taxon>
        <taxon>Tracheophyta</taxon>
        <taxon>Spermatophyta</taxon>
        <taxon>Magnoliopsida</taxon>
        <taxon>eudicotyledons</taxon>
        <taxon>Gunneridae</taxon>
        <taxon>Pentapetalae</taxon>
        <taxon>asterids</taxon>
        <taxon>lamiids</taxon>
        <taxon>Solanales</taxon>
        <taxon>Solanaceae</taxon>
        <taxon>Nicotianoideae</taxon>
        <taxon>Nicotianeae</taxon>
        <taxon>Nicotiana</taxon>
    </lineage>
</organism>
<sequence>MEMGSGEERAHWSVFDKVKTIPATPEALMAQINSAISALEYARAAALLQSPCTPISNKKNSSRSANPAYDARGADEAYRAGLAAMAAGKPEKAVNSLNVALSKCPPEKTCAVAKIQSLISVISKPQKSSK</sequence>
<evidence type="ECO:0000313" key="2">
    <source>
        <dbReference type="RefSeq" id="XP_016438788.1"/>
    </source>
</evidence>
<dbReference type="RefSeq" id="XP_016438788.1">
    <property type="nucleotide sequence ID" value="XM_016583302.1"/>
</dbReference>
<dbReference type="KEGG" id="nta:107764700"/>
<reference evidence="1" key="1">
    <citation type="journal article" date="2014" name="Nat. Commun.">
        <title>The tobacco genome sequence and its comparison with those of tomato and potato.</title>
        <authorList>
            <person name="Sierro N."/>
            <person name="Battey J.N."/>
            <person name="Ouadi S."/>
            <person name="Bakaher N."/>
            <person name="Bovet L."/>
            <person name="Willig A."/>
            <person name="Goepfert S."/>
            <person name="Peitsch M.C."/>
            <person name="Ivanov N.V."/>
        </authorList>
    </citation>
    <scope>NUCLEOTIDE SEQUENCE [LARGE SCALE GENOMIC DNA]</scope>
</reference>
<proteinExistence type="predicted"/>
<dbReference type="OMA" id="AKCPPDK"/>
<dbReference type="GeneID" id="107764700"/>
<evidence type="ECO:0000313" key="1">
    <source>
        <dbReference type="Proteomes" id="UP000790787"/>
    </source>
</evidence>
<dbReference type="AlphaFoldDB" id="A0A1S3XG14"/>
<keyword evidence="1" id="KW-1185">Reference proteome</keyword>